<accession>A0A445GDH8</accession>
<dbReference type="AlphaFoldDB" id="A0A445GDH8"/>
<evidence type="ECO:0000313" key="2">
    <source>
        <dbReference type="EMBL" id="RZB59314.1"/>
    </source>
</evidence>
<comment type="caution">
    <text evidence="2">The sequence shown here is derived from an EMBL/GenBank/DDBJ whole genome shotgun (WGS) entry which is preliminary data.</text>
</comment>
<evidence type="ECO:0000256" key="1">
    <source>
        <dbReference type="SAM" id="MobiDB-lite"/>
    </source>
</evidence>
<dbReference type="EMBL" id="QZWG01000016">
    <property type="protein sequence ID" value="RZB59314.1"/>
    <property type="molecule type" value="Genomic_DNA"/>
</dbReference>
<organism evidence="2 3">
    <name type="scientific">Glycine soja</name>
    <name type="common">Wild soybean</name>
    <dbReference type="NCBI Taxonomy" id="3848"/>
    <lineage>
        <taxon>Eukaryota</taxon>
        <taxon>Viridiplantae</taxon>
        <taxon>Streptophyta</taxon>
        <taxon>Embryophyta</taxon>
        <taxon>Tracheophyta</taxon>
        <taxon>Spermatophyta</taxon>
        <taxon>Magnoliopsida</taxon>
        <taxon>eudicotyledons</taxon>
        <taxon>Gunneridae</taxon>
        <taxon>Pentapetalae</taxon>
        <taxon>rosids</taxon>
        <taxon>fabids</taxon>
        <taxon>Fabales</taxon>
        <taxon>Fabaceae</taxon>
        <taxon>Papilionoideae</taxon>
        <taxon>50 kb inversion clade</taxon>
        <taxon>NPAAA clade</taxon>
        <taxon>indigoferoid/millettioid clade</taxon>
        <taxon>Phaseoleae</taxon>
        <taxon>Glycine</taxon>
        <taxon>Glycine subgen. Soja</taxon>
    </lineage>
</organism>
<gene>
    <name evidence="2" type="ORF">D0Y65_042527</name>
</gene>
<keyword evidence="3" id="KW-1185">Reference proteome</keyword>
<dbReference type="PANTHER" id="PTHR34970:SF5">
    <property type="entry name" value="PROTEIN, PUTATIVE-RELATED"/>
    <property type="match status" value="1"/>
</dbReference>
<sequence>MSRSRLLWFTFGFASTYVALYQTVLKDLTLQRHAFTSHTERYFRILEARLSNIEQSSSSSSVPAPNQNASEANDLACLDTRKGKTPVKEKLMEENSLHFFVVIQYSITKALCSHILFLDC</sequence>
<proteinExistence type="predicted"/>
<dbReference type="PANTHER" id="PTHR34970">
    <property type="entry name" value="ABC TRANSPORTER A FAMILY PROTEIN"/>
    <property type="match status" value="1"/>
</dbReference>
<protein>
    <submittedName>
        <fullName evidence="2">Uncharacterized protein</fullName>
    </submittedName>
</protein>
<feature type="compositionally biased region" description="Polar residues" evidence="1">
    <location>
        <begin position="62"/>
        <end position="71"/>
    </location>
</feature>
<evidence type="ECO:0000313" key="3">
    <source>
        <dbReference type="Proteomes" id="UP000289340"/>
    </source>
</evidence>
<dbReference type="Proteomes" id="UP000289340">
    <property type="component" value="Chromosome 16"/>
</dbReference>
<feature type="region of interest" description="Disordered" evidence="1">
    <location>
        <begin position="56"/>
        <end position="75"/>
    </location>
</feature>
<reference evidence="2 3" key="1">
    <citation type="submission" date="2018-09" db="EMBL/GenBank/DDBJ databases">
        <title>A high-quality reference genome of wild soybean provides a powerful tool to mine soybean genomes.</title>
        <authorList>
            <person name="Xie M."/>
            <person name="Chung C.Y.L."/>
            <person name="Li M.-W."/>
            <person name="Wong F.-L."/>
            <person name="Chan T.-F."/>
            <person name="Lam H.-M."/>
        </authorList>
    </citation>
    <scope>NUCLEOTIDE SEQUENCE [LARGE SCALE GENOMIC DNA]</scope>
    <source>
        <strain evidence="3">cv. W05</strain>
        <tissue evidence="2">Hypocotyl of etiolated seedlings</tissue>
    </source>
</reference>
<name>A0A445GDH8_GLYSO</name>